<dbReference type="AlphaFoldDB" id="A0A844AKJ0"/>
<dbReference type="Proteomes" id="UP000436694">
    <property type="component" value="Unassembled WGS sequence"/>
</dbReference>
<evidence type="ECO:0000313" key="2">
    <source>
        <dbReference type="Proteomes" id="UP000436694"/>
    </source>
</evidence>
<evidence type="ECO:0000313" key="1">
    <source>
        <dbReference type="EMBL" id="MQY41669.1"/>
    </source>
</evidence>
<comment type="caution">
    <text evidence="1">The sequence shown here is derived from an EMBL/GenBank/DDBJ whole genome shotgun (WGS) entry which is preliminary data.</text>
</comment>
<gene>
    <name evidence="1" type="ORF">GG681_03380</name>
</gene>
<sequence length="62" mass="6991">MPATDKTALLSVAEAEFVKLQNFITTIDPALALKEVYFPAKGYKWNALKRYNADLRTCLKAQ</sequence>
<dbReference type="RefSeq" id="WP_153545039.1">
    <property type="nucleotide sequence ID" value="NZ_WIXK01000001.1"/>
</dbReference>
<reference evidence="1 2" key="1">
    <citation type="submission" date="2019-10" db="EMBL/GenBank/DDBJ databases">
        <title>Epibacterium sp. nov., isolated from seawater.</title>
        <authorList>
            <person name="Zhang X."/>
            <person name="Li N."/>
        </authorList>
    </citation>
    <scope>NUCLEOTIDE SEQUENCE [LARGE SCALE GENOMIC DNA]</scope>
    <source>
        <strain evidence="1 2">SM1969</strain>
    </source>
</reference>
<keyword evidence="2" id="KW-1185">Reference proteome</keyword>
<accession>A0A844AKJ0</accession>
<protein>
    <submittedName>
        <fullName evidence="1">Uncharacterized protein</fullName>
    </submittedName>
</protein>
<dbReference type="EMBL" id="WIXK01000001">
    <property type="protein sequence ID" value="MQY41669.1"/>
    <property type="molecule type" value="Genomic_DNA"/>
</dbReference>
<organism evidence="1 2">
    <name type="scientific">Tritonibacter aquimaris</name>
    <dbReference type="NCBI Taxonomy" id="2663379"/>
    <lineage>
        <taxon>Bacteria</taxon>
        <taxon>Pseudomonadati</taxon>
        <taxon>Pseudomonadota</taxon>
        <taxon>Alphaproteobacteria</taxon>
        <taxon>Rhodobacterales</taxon>
        <taxon>Paracoccaceae</taxon>
        <taxon>Tritonibacter</taxon>
    </lineage>
</organism>
<name>A0A844AKJ0_9RHOB</name>
<proteinExistence type="predicted"/>